<dbReference type="InterPro" id="IPR018062">
    <property type="entry name" value="HTH_AraC-typ_CS"/>
</dbReference>
<keyword evidence="2 5" id="KW-0238">DNA-binding</keyword>
<reference evidence="5 6" key="1">
    <citation type="submission" date="2020-08" db="EMBL/GenBank/DDBJ databases">
        <title>Genomic Encyclopedia of Type Strains, Phase IV (KMG-V): Genome sequencing to study the core and pangenomes of soil and plant-associated prokaryotes.</title>
        <authorList>
            <person name="Whitman W."/>
        </authorList>
    </citation>
    <scope>NUCLEOTIDE SEQUENCE [LARGE SCALE GENOMIC DNA]</scope>
    <source>
        <strain evidence="5 6">M2T3</strain>
    </source>
</reference>
<dbReference type="RefSeq" id="WP_184628178.1">
    <property type="nucleotide sequence ID" value="NZ_JACHCC010000011.1"/>
</dbReference>
<keyword evidence="3" id="KW-0804">Transcription</keyword>
<keyword evidence="1" id="KW-0805">Transcription regulation</keyword>
<dbReference type="InterPro" id="IPR014710">
    <property type="entry name" value="RmlC-like_jellyroll"/>
</dbReference>
<gene>
    <name evidence="5" type="ORF">HDF25_004137</name>
</gene>
<dbReference type="InterPro" id="IPR018060">
    <property type="entry name" value="HTH_AraC"/>
</dbReference>
<evidence type="ECO:0000256" key="1">
    <source>
        <dbReference type="ARBA" id="ARBA00023015"/>
    </source>
</evidence>
<dbReference type="GO" id="GO:0043565">
    <property type="term" value="F:sequence-specific DNA binding"/>
    <property type="evidence" value="ECO:0007669"/>
    <property type="project" value="InterPro"/>
</dbReference>
<proteinExistence type="predicted"/>
<feature type="domain" description="HTH araC/xylS-type" evidence="4">
    <location>
        <begin position="187"/>
        <end position="285"/>
    </location>
</feature>
<protein>
    <submittedName>
        <fullName evidence="5">AraC-like DNA-binding protein</fullName>
    </submittedName>
</protein>
<organism evidence="5 6">
    <name type="scientific">Pedobacter cryoconitis</name>
    <dbReference type="NCBI Taxonomy" id="188932"/>
    <lineage>
        <taxon>Bacteria</taxon>
        <taxon>Pseudomonadati</taxon>
        <taxon>Bacteroidota</taxon>
        <taxon>Sphingobacteriia</taxon>
        <taxon>Sphingobacteriales</taxon>
        <taxon>Sphingobacteriaceae</taxon>
        <taxon>Pedobacter</taxon>
    </lineage>
</organism>
<evidence type="ECO:0000259" key="4">
    <source>
        <dbReference type="PROSITE" id="PS01124"/>
    </source>
</evidence>
<dbReference type="PROSITE" id="PS01124">
    <property type="entry name" value="HTH_ARAC_FAMILY_2"/>
    <property type="match status" value="1"/>
</dbReference>
<dbReference type="Gene3D" id="2.60.120.10">
    <property type="entry name" value="Jelly Rolls"/>
    <property type="match status" value="1"/>
</dbReference>
<dbReference type="EMBL" id="JACHCC010000011">
    <property type="protein sequence ID" value="MBB6501960.1"/>
    <property type="molecule type" value="Genomic_DNA"/>
</dbReference>
<dbReference type="SUPFAM" id="SSF51182">
    <property type="entry name" value="RmlC-like cupins"/>
    <property type="match status" value="1"/>
</dbReference>
<evidence type="ECO:0000313" key="5">
    <source>
        <dbReference type="EMBL" id="MBB6501960.1"/>
    </source>
</evidence>
<dbReference type="PROSITE" id="PS00041">
    <property type="entry name" value="HTH_ARAC_FAMILY_1"/>
    <property type="match status" value="1"/>
</dbReference>
<dbReference type="AlphaFoldDB" id="A0A7X0J6Y3"/>
<dbReference type="InterPro" id="IPR011051">
    <property type="entry name" value="RmlC_Cupin_sf"/>
</dbReference>
<name>A0A7X0J6Y3_9SPHI</name>
<dbReference type="PANTHER" id="PTHR43280">
    <property type="entry name" value="ARAC-FAMILY TRANSCRIPTIONAL REGULATOR"/>
    <property type="match status" value="1"/>
</dbReference>
<dbReference type="GO" id="GO:0003700">
    <property type="term" value="F:DNA-binding transcription factor activity"/>
    <property type="evidence" value="ECO:0007669"/>
    <property type="project" value="InterPro"/>
</dbReference>
<sequence>MKPQFIGVSTPQQKNIYVKTVDKPVLNSPLHFHDLCELVWIEESYGKRIVGDSVADFKSGDLVLMGPNLPHIWHNDPVFHQSATDLRAKAVVVYFPVSFLMSLSDDDPTTLLLQNFLHQIKRGLKFQGNTRELLIDQIQQIRSTTGLKRTAIFLSMLNIMTDTCEYEFLTSNTFEASLNEIDNKRIHTLYVFLMENFSSEIFLKDVAQLVNLSPNAFCRFFKKHTRKPFSRFLNELRIAHACKLLPDKNLSIAYICYQCGYQNLTNFNKFFRLIMDCNPSTYRNRFK</sequence>
<dbReference type="SMART" id="SM00342">
    <property type="entry name" value="HTH_ARAC"/>
    <property type="match status" value="1"/>
</dbReference>
<evidence type="ECO:0000256" key="3">
    <source>
        <dbReference type="ARBA" id="ARBA00023163"/>
    </source>
</evidence>
<comment type="caution">
    <text evidence="5">The sequence shown here is derived from an EMBL/GenBank/DDBJ whole genome shotgun (WGS) entry which is preliminary data.</text>
</comment>
<dbReference type="Gene3D" id="1.10.10.60">
    <property type="entry name" value="Homeodomain-like"/>
    <property type="match status" value="2"/>
</dbReference>
<accession>A0A7X0J6Y3</accession>
<evidence type="ECO:0000313" key="6">
    <source>
        <dbReference type="Proteomes" id="UP000521017"/>
    </source>
</evidence>
<dbReference type="SUPFAM" id="SSF46689">
    <property type="entry name" value="Homeodomain-like"/>
    <property type="match status" value="2"/>
</dbReference>
<dbReference type="Pfam" id="PF12833">
    <property type="entry name" value="HTH_18"/>
    <property type="match status" value="1"/>
</dbReference>
<dbReference type="InterPro" id="IPR009057">
    <property type="entry name" value="Homeodomain-like_sf"/>
</dbReference>
<dbReference type="Proteomes" id="UP000521017">
    <property type="component" value="Unassembled WGS sequence"/>
</dbReference>
<dbReference type="PANTHER" id="PTHR43280:SF27">
    <property type="entry name" value="TRANSCRIPTIONAL REGULATOR MTLR"/>
    <property type="match status" value="1"/>
</dbReference>
<evidence type="ECO:0000256" key="2">
    <source>
        <dbReference type="ARBA" id="ARBA00023125"/>
    </source>
</evidence>